<dbReference type="PROSITE" id="PS50928">
    <property type="entry name" value="ABC_TM1"/>
    <property type="match status" value="1"/>
</dbReference>
<evidence type="ECO:0000256" key="6">
    <source>
        <dbReference type="ARBA" id="ARBA00022989"/>
    </source>
</evidence>
<dbReference type="RefSeq" id="WP_052500791.1">
    <property type="nucleotide sequence ID" value="NZ_FZPF01000001.1"/>
</dbReference>
<evidence type="ECO:0000313" key="10">
    <source>
        <dbReference type="EMBL" id="KIT17108.1"/>
    </source>
</evidence>
<feature type="transmembrane region" description="Helical" evidence="8">
    <location>
        <begin position="125"/>
        <end position="147"/>
    </location>
</feature>
<evidence type="ECO:0000256" key="4">
    <source>
        <dbReference type="ARBA" id="ARBA00022475"/>
    </source>
</evidence>
<evidence type="ECO:0000256" key="8">
    <source>
        <dbReference type="RuleBase" id="RU363032"/>
    </source>
</evidence>
<feature type="domain" description="ABC transmembrane type-1" evidence="9">
    <location>
        <begin position="85"/>
        <end position="275"/>
    </location>
</feature>
<keyword evidence="3 8" id="KW-0813">Transport</keyword>
<feature type="transmembrane region" description="Helical" evidence="8">
    <location>
        <begin position="89"/>
        <end position="113"/>
    </location>
</feature>
<sequence length="284" mass="30697">MTVVQEQVDIVPVRAKGRRRSRNGLGARLAWGGAIAAILAFLYLPIAVLVLFSFNSGRLLSWPIQGFTLDWYRKLASNEQLIEAAWNSLYVATCSTALTLIIGVPAALALDRLSFPGKGLFRKLVLLPIALPGIITGISMLTLFRLMGANLSLTTVIIGHATALLAVVVTQVYARLQRLPRSYEEASADLGASGLQTFFFVTLPNIRTAVIGSGLLSFTLSFDEIPVTFFLTGRDNTLPMYIWSTMRRGLTPEINAVGALIVLASAVLVVLSVLLLRDKPGGRA</sequence>
<comment type="similarity">
    <text evidence="2">Belongs to the binding-protein-dependent transport system permease family. CysTW subfamily.</text>
</comment>
<dbReference type="Gene3D" id="1.10.3720.10">
    <property type="entry name" value="MetI-like"/>
    <property type="match status" value="1"/>
</dbReference>
<evidence type="ECO:0000256" key="5">
    <source>
        <dbReference type="ARBA" id="ARBA00022692"/>
    </source>
</evidence>
<keyword evidence="11" id="KW-1185">Reference proteome</keyword>
<keyword evidence="5 8" id="KW-0812">Transmembrane</keyword>
<feature type="transmembrane region" description="Helical" evidence="8">
    <location>
        <begin position="153"/>
        <end position="174"/>
    </location>
</feature>
<protein>
    <submittedName>
        <fullName evidence="10">YdcV_2 protein</fullName>
    </submittedName>
</protein>
<evidence type="ECO:0000256" key="7">
    <source>
        <dbReference type="ARBA" id="ARBA00023136"/>
    </source>
</evidence>
<comment type="subcellular location">
    <subcellularLocation>
        <location evidence="1 8">Cell membrane</location>
        <topology evidence="1 8">Multi-pass membrane protein</topology>
    </subcellularLocation>
</comment>
<organism evidence="10 11">
    <name type="scientific">Jannaschia aquimarina</name>
    <dbReference type="NCBI Taxonomy" id="935700"/>
    <lineage>
        <taxon>Bacteria</taxon>
        <taxon>Pseudomonadati</taxon>
        <taxon>Pseudomonadota</taxon>
        <taxon>Alphaproteobacteria</taxon>
        <taxon>Rhodobacterales</taxon>
        <taxon>Roseobacteraceae</taxon>
        <taxon>Jannaschia</taxon>
    </lineage>
</organism>
<evidence type="ECO:0000313" key="11">
    <source>
        <dbReference type="Proteomes" id="UP000032232"/>
    </source>
</evidence>
<gene>
    <name evidence="10" type="primary">ydcV_2</name>
    <name evidence="10" type="ORF">jaqu_11500</name>
</gene>
<dbReference type="GO" id="GO:0005886">
    <property type="term" value="C:plasma membrane"/>
    <property type="evidence" value="ECO:0007669"/>
    <property type="project" value="UniProtKB-SubCell"/>
</dbReference>
<feature type="transmembrane region" description="Helical" evidence="8">
    <location>
        <begin position="254"/>
        <end position="276"/>
    </location>
</feature>
<dbReference type="InterPro" id="IPR051789">
    <property type="entry name" value="Bact_Polyamine_Transport"/>
</dbReference>
<feature type="transmembrane region" description="Helical" evidence="8">
    <location>
        <begin position="29"/>
        <end position="54"/>
    </location>
</feature>
<dbReference type="CDD" id="cd06261">
    <property type="entry name" value="TM_PBP2"/>
    <property type="match status" value="1"/>
</dbReference>
<comment type="caution">
    <text evidence="10">The sequence shown here is derived from an EMBL/GenBank/DDBJ whole genome shotgun (WGS) entry which is preliminary data.</text>
</comment>
<evidence type="ECO:0000259" key="9">
    <source>
        <dbReference type="PROSITE" id="PS50928"/>
    </source>
</evidence>
<evidence type="ECO:0000256" key="3">
    <source>
        <dbReference type="ARBA" id="ARBA00022448"/>
    </source>
</evidence>
<dbReference type="AlphaFoldDB" id="A0A0D1DAZ0"/>
<dbReference type="STRING" id="935700.jaqu_11500"/>
<dbReference type="PANTHER" id="PTHR43848">
    <property type="entry name" value="PUTRESCINE TRANSPORT SYSTEM PERMEASE PROTEIN POTI"/>
    <property type="match status" value="1"/>
</dbReference>
<keyword evidence="4" id="KW-1003">Cell membrane</keyword>
<dbReference type="GO" id="GO:0055085">
    <property type="term" value="P:transmembrane transport"/>
    <property type="evidence" value="ECO:0007669"/>
    <property type="project" value="InterPro"/>
</dbReference>
<dbReference type="EMBL" id="JYFE01000022">
    <property type="protein sequence ID" value="KIT17108.1"/>
    <property type="molecule type" value="Genomic_DNA"/>
</dbReference>
<dbReference type="PANTHER" id="PTHR43848:SF2">
    <property type="entry name" value="PUTRESCINE TRANSPORT SYSTEM PERMEASE PROTEIN POTI"/>
    <property type="match status" value="1"/>
</dbReference>
<dbReference type="Pfam" id="PF00528">
    <property type="entry name" value="BPD_transp_1"/>
    <property type="match status" value="1"/>
</dbReference>
<evidence type="ECO:0000256" key="2">
    <source>
        <dbReference type="ARBA" id="ARBA00007069"/>
    </source>
</evidence>
<proteinExistence type="inferred from homology"/>
<dbReference type="PATRIC" id="fig|935700.4.peg.1196"/>
<evidence type="ECO:0000256" key="1">
    <source>
        <dbReference type="ARBA" id="ARBA00004651"/>
    </source>
</evidence>
<keyword evidence="7 8" id="KW-0472">Membrane</keyword>
<dbReference type="InterPro" id="IPR000515">
    <property type="entry name" value="MetI-like"/>
</dbReference>
<keyword evidence="6 8" id="KW-1133">Transmembrane helix</keyword>
<dbReference type="Proteomes" id="UP000032232">
    <property type="component" value="Unassembled WGS sequence"/>
</dbReference>
<dbReference type="SUPFAM" id="SSF161098">
    <property type="entry name" value="MetI-like"/>
    <property type="match status" value="1"/>
</dbReference>
<dbReference type="OrthoDB" id="9782004at2"/>
<name>A0A0D1DAZ0_9RHOB</name>
<accession>A0A0D1DAZ0</accession>
<dbReference type="InterPro" id="IPR035906">
    <property type="entry name" value="MetI-like_sf"/>
</dbReference>
<reference evidence="10 11" key="1">
    <citation type="submission" date="2015-02" db="EMBL/GenBank/DDBJ databases">
        <title>Genome Sequence of Jannaschia aquimarina DSM28248, a member of the Roseobacter clade.</title>
        <authorList>
            <person name="Voget S."/>
            <person name="Daniel R."/>
        </authorList>
    </citation>
    <scope>NUCLEOTIDE SEQUENCE [LARGE SCALE GENOMIC DNA]</scope>
    <source>
        <strain evidence="10 11">GSW-M26</strain>
    </source>
</reference>